<feature type="signal peptide" evidence="1">
    <location>
        <begin position="1"/>
        <end position="20"/>
    </location>
</feature>
<evidence type="ECO:0000256" key="1">
    <source>
        <dbReference type="SAM" id="SignalP"/>
    </source>
</evidence>
<keyword evidence="1" id="KW-0732">Signal</keyword>
<dbReference type="EMBL" id="OU895880">
    <property type="protein sequence ID" value="CAH1735093.1"/>
    <property type="molecule type" value="Genomic_DNA"/>
</dbReference>
<gene>
    <name evidence="2" type="ORF">CHIRRI_LOCUS14374</name>
</gene>
<keyword evidence="3" id="KW-1185">Reference proteome</keyword>
<protein>
    <submittedName>
        <fullName evidence="2">Uncharacterized protein</fullName>
    </submittedName>
</protein>
<feature type="chain" id="PRO_5040307535" evidence="1">
    <location>
        <begin position="21"/>
        <end position="104"/>
    </location>
</feature>
<accession>A0A9P0NQH7</accession>
<dbReference type="Proteomes" id="UP001153620">
    <property type="component" value="Chromosome 4"/>
</dbReference>
<name>A0A9P0NQH7_9DIPT</name>
<organism evidence="2 3">
    <name type="scientific">Chironomus riparius</name>
    <dbReference type="NCBI Taxonomy" id="315576"/>
    <lineage>
        <taxon>Eukaryota</taxon>
        <taxon>Metazoa</taxon>
        <taxon>Ecdysozoa</taxon>
        <taxon>Arthropoda</taxon>
        <taxon>Hexapoda</taxon>
        <taxon>Insecta</taxon>
        <taxon>Pterygota</taxon>
        <taxon>Neoptera</taxon>
        <taxon>Endopterygota</taxon>
        <taxon>Diptera</taxon>
        <taxon>Nematocera</taxon>
        <taxon>Chironomoidea</taxon>
        <taxon>Chironomidae</taxon>
        <taxon>Chironominae</taxon>
        <taxon>Chironomus</taxon>
    </lineage>
</organism>
<reference evidence="2" key="2">
    <citation type="submission" date="2022-10" db="EMBL/GenBank/DDBJ databases">
        <authorList>
            <consortium name="ENA_rothamsted_submissions"/>
            <consortium name="culmorum"/>
            <person name="King R."/>
        </authorList>
    </citation>
    <scope>NUCLEOTIDE SEQUENCE</scope>
</reference>
<proteinExistence type="predicted"/>
<evidence type="ECO:0000313" key="3">
    <source>
        <dbReference type="Proteomes" id="UP001153620"/>
    </source>
</evidence>
<reference evidence="2" key="1">
    <citation type="submission" date="2022-01" db="EMBL/GenBank/DDBJ databases">
        <authorList>
            <person name="King R."/>
        </authorList>
    </citation>
    <scope>NUCLEOTIDE SEQUENCE</scope>
</reference>
<sequence length="104" mass="11108">MKILSVIITIATILTSGVLSGGPADCAIAYEAAFSLSQLLQEEYAMLITNSANQPIQDQIMLIGAEAEALLEHPDITEQDVAGLTILNDKTAHTAICLINFYSQ</sequence>
<evidence type="ECO:0000313" key="2">
    <source>
        <dbReference type="EMBL" id="CAH1735093.1"/>
    </source>
</evidence>
<dbReference type="AlphaFoldDB" id="A0A9P0NQH7"/>